<name>X1FD65_9ZZZZ</name>
<feature type="non-terminal residue" evidence="1">
    <location>
        <position position="1"/>
    </location>
</feature>
<gene>
    <name evidence="1" type="ORF">S01H4_66018</name>
</gene>
<comment type="caution">
    <text evidence="1">The sequence shown here is derived from an EMBL/GenBank/DDBJ whole genome shotgun (WGS) entry which is preliminary data.</text>
</comment>
<sequence length="89" mass="10211">FTLTEEPEKRRKSGSKGEFVTVLFKFKVTGNNEEKRWHSESFIPWNENYGQLLRALGAKEKEDGDVHLSDSLDIVGTSFKADIIHVKDE</sequence>
<proteinExistence type="predicted"/>
<accession>X1FD65</accession>
<reference evidence="1" key="1">
    <citation type="journal article" date="2014" name="Front. Microbiol.">
        <title>High frequency of phylogenetically diverse reductive dehalogenase-homologous genes in deep subseafloor sedimentary metagenomes.</title>
        <authorList>
            <person name="Kawai M."/>
            <person name="Futagami T."/>
            <person name="Toyoda A."/>
            <person name="Takaki Y."/>
            <person name="Nishi S."/>
            <person name="Hori S."/>
            <person name="Arai W."/>
            <person name="Tsubouchi T."/>
            <person name="Morono Y."/>
            <person name="Uchiyama I."/>
            <person name="Ito T."/>
            <person name="Fujiyama A."/>
            <person name="Inagaki F."/>
            <person name="Takami H."/>
        </authorList>
    </citation>
    <scope>NUCLEOTIDE SEQUENCE</scope>
    <source>
        <strain evidence="1">Expedition CK06-06</strain>
    </source>
</reference>
<evidence type="ECO:0000313" key="1">
    <source>
        <dbReference type="EMBL" id="GAH30455.1"/>
    </source>
</evidence>
<dbReference type="EMBL" id="BART01040655">
    <property type="protein sequence ID" value="GAH30455.1"/>
    <property type="molecule type" value="Genomic_DNA"/>
</dbReference>
<dbReference type="AlphaFoldDB" id="X1FD65"/>
<protein>
    <submittedName>
        <fullName evidence="1">Uncharacterized protein</fullName>
    </submittedName>
</protein>
<organism evidence="1">
    <name type="scientific">marine sediment metagenome</name>
    <dbReference type="NCBI Taxonomy" id="412755"/>
    <lineage>
        <taxon>unclassified sequences</taxon>
        <taxon>metagenomes</taxon>
        <taxon>ecological metagenomes</taxon>
    </lineage>
</organism>
<feature type="non-terminal residue" evidence="1">
    <location>
        <position position="89"/>
    </location>
</feature>